<dbReference type="GeneID" id="16194114"/>
<organism evidence="1 2">
    <name type="scientific">Halogranum tailed virus 1</name>
    <dbReference type="NCBI Taxonomy" id="1273749"/>
    <lineage>
        <taxon>Viruses</taxon>
        <taxon>Duplodnaviria</taxon>
        <taxon>Heunggongvirae</taxon>
        <taxon>Uroviricota</taxon>
        <taxon>Caudoviricetes</taxon>
        <taxon>Thumleimavirales</taxon>
        <taxon>Halomagnusviridae</taxon>
        <taxon>Hagravirus</taxon>
        <taxon>Hagravirus capitaneum</taxon>
        <taxon>Hagravirus HGTV1</taxon>
    </lineage>
</organism>
<gene>
    <name evidence="1" type="primary">291</name>
    <name evidence="1" type="ORF">HGTV1_291</name>
</gene>
<evidence type="ECO:0000313" key="2">
    <source>
        <dbReference type="Proteomes" id="UP000202786"/>
    </source>
</evidence>
<accession>R4TN09</accession>
<dbReference type="KEGG" id="vg:16194114"/>
<reference evidence="1 2" key="1">
    <citation type="submission" date="2012-12" db="EMBL/GenBank/DDBJ databases">
        <authorList>
            <person name="Sencilo A."/>
            <person name="Jacobs-Sera D."/>
            <person name="Russell D.A."/>
            <person name="Ko C."/>
            <person name="Atanasova N."/>
            <person name="Osterlund E."/>
            <person name="Oksanen H.M."/>
            <person name="Bamford D.H."/>
            <person name="Hatfull G.F."/>
            <person name="Roine E."/>
            <person name="Hendrix R.W."/>
        </authorList>
    </citation>
    <scope>NUCLEOTIDE SEQUENCE [LARGE SCALE GENOMIC DNA]</scope>
</reference>
<dbReference type="RefSeq" id="YP_008059466.1">
    <property type="nucleotide sequence ID" value="NC_021328.1"/>
</dbReference>
<protein>
    <submittedName>
        <fullName evidence="1">Uncharacterized protein</fullName>
    </submittedName>
</protein>
<evidence type="ECO:0000313" key="1">
    <source>
        <dbReference type="EMBL" id="AGM11588.1"/>
    </source>
</evidence>
<keyword evidence="2" id="KW-1185">Reference proteome</keyword>
<dbReference type="Proteomes" id="UP000202786">
    <property type="component" value="Segment"/>
</dbReference>
<dbReference type="EMBL" id="KC292026">
    <property type="protein sequence ID" value="AGM11588.1"/>
    <property type="molecule type" value="Genomic_DNA"/>
</dbReference>
<sequence length="111" mass="12397">MRSKGMAEHEAINPHVPSIEVDSSREFLVAKRPGVGRGVILVIDDTAVEFSGDAWSAFQTHFYGALSNHSMSDYREGTDLKYPVAYDFADGYFLGQELVAVKDFVDEHNLR</sequence>
<name>R4TN09_9CAUD</name>
<proteinExistence type="predicted"/>